<gene>
    <name evidence="1" type="ORF">H905_00007</name>
</gene>
<name>A0AB39C9V1_9VIRU</name>
<reference evidence="1" key="2">
    <citation type="submission" date="2024-07" db="EMBL/GenBank/DDBJ databases">
        <authorList>
            <person name="Foxall R."/>
        </authorList>
    </citation>
    <scope>NUCLEOTIDE SEQUENCE</scope>
</reference>
<proteinExistence type="predicted"/>
<accession>A0AB39C9V1</accession>
<dbReference type="Pfam" id="PF05954">
    <property type="entry name" value="Phage_GPD"/>
    <property type="match status" value="1"/>
</dbReference>
<protein>
    <submittedName>
        <fullName evidence="1">Protein D</fullName>
    </submittedName>
</protein>
<sequence length="324" mass="35356">MKPSVFKIIANGKDITRLINDRLERLTIHDETGGQSDSLTIDIDNRNGEVKLPSTGATLEVFIGIGEDLIPKGVYQVTELEEPLDEDVLTIHATAAEFKGGIKAPKDRTFDNITYGELITLIANEHGLTPIVSDVLANVMFEHVDQKAESDLNLLTRLGRQYDAVAKPVANRLLVTPKGEGKTASGKSMDDIVISDPANSTGRVTISERTDCGAVIAHWFDEAKQKKRMVKVGASEPVITMRRQFVSEQEAHFAAAAELAKKQRGKKSLSLARPLCPEMTAESRVILENHKASANGLWIIESVDHVIEGEGMSLSTAKLTTPNH</sequence>
<dbReference type="SUPFAM" id="SSF69279">
    <property type="entry name" value="Phage tail proteins"/>
    <property type="match status" value="1"/>
</dbReference>
<dbReference type="EMBL" id="PP986400">
    <property type="protein sequence ID" value="XDJ03425.1"/>
    <property type="molecule type" value="Genomic_DNA"/>
</dbReference>
<reference evidence="1" key="1">
    <citation type="journal article" date="2024" name="Genome Announc.">
        <title>Genome sequence of H905.</title>
        <authorList>
            <person name="Whistler C."/>
            <person name="Calawa J."/>
        </authorList>
    </citation>
    <scope>NUCLEOTIDE SEQUENCE</scope>
</reference>
<evidence type="ECO:0000313" key="1">
    <source>
        <dbReference type="EMBL" id="XDJ03425.1"/>
    </source>
</evidence>
<organism evidence="1">
    <name type="scientific">Aliivibrio phage vB_Alvi_H905</name>
    <dbReference type="NCBI Taxonomy" id="3234039"/>
    <lineage>
        <taxon>Viruses</taxon>
    </lineage>
</organism>